<dbReference type="EMBL" id="VLTM01000006">
    <property type="protein sequence ID" value="KAA0167186.1"/>
    <property type="molecule type" value="Genomic_DNA"/>
</dbReference>
<evidence type="ECO:0000256" key="6">
    <source>
        <dbReference type="ARBA" id="ARBA00022917"/>
    </source>
</evidence>
<dbReference type="FunFam" id="3.40.50.620:FF:000023">
    <property type="entry name" value="Isoleucyl-tRNA synthetase,cytoplasmic"/>
    <property type="match status" value="1"/>
</dbReference>
<gene>
    <name evidence="16" type="ORF">FNF27_03091</name>
    <name evidence="15" type="ORF">FNF28_02363</name>
    <name evidence="13" type="ORF">FNF29_05060</name>
    <name evidence="14" type="ORF">FNF31_01072</name>
</gene>
<feature type="domain" description="Methionyl/Valyl/Leucyl/Isoleucyl-tRNA synthetase anticodon-binding" evidence="12">
    <location>
        <begin position="736"/>
        <end position="896"/>
    </location>
</feature>
<keyword evidence="3 10" id="KW-0436">Ligase</keyword>
<dbReference type="Proteomes" id="UP000324907">
    <property type="component" value="Unassembled WGS sequence"/>
</dbReference>
<dbReference type="InterPro" id="IPR014729">
    <property type="entry name" value="Rossmann-like_a/b/a_fold"/>
</dbReference>
<evidence type="ECO:0000256" key="9">
    <source>
        <dbReference type="ARBA" id="ARBA00048359"/>
    </source>
</evidence>
<dbReference type="InterPro" id="IPR001412">
    <property type="entry name" value="aa-tRNA-synth_I_CS"/>
</dbReference>
<keyword evidence="5 10" id="KW-0067">ATP-binding</keyword>
<dbReference type="InterPro" id="IPR033709">
    <property type="entry name" value="Anticodon_Ile_ABEc"/>
</dbReference>
<dbReference type="PANTHER" id="PTHR42780">
    <property type="entry name" value="SOLEUCYL-TRNA SYNTHETASE"/>
    <property type="match status" value="1"/>
</dbReference>
<keyword evidence="18" id="KW-1185">Reference proteome</keyword>
<dbReference type="CDD" id="cd00818">
    <property type="entry name" value="IleRS_core"/>
    <property type="match status" value="1"/>
</dbReference>
<name>A0A5A8EHY4_CAFRO</name>
<dbReference type="InterPro" id="IPR002300">
    <property type="entry name" value="aa-tRNA-synth_Ia"/>
</dbReference>
<keyword evidence="6 10" id="KW-0648">Protein biosynthesis</keyword>
<evidence type="ECO:0000313" key="18">
    <source>
        <dbReference type="Proteomes" id="UP000323011"/>
    </source>
</evidence>
<dbReference type="Pfam" id="PF08264">
    <property type="entry name" value="Anticodon_1"/>
    <property type="match status" value="1"/>
</dbReference>
<comment type="catalytic activity">
    <reaction evidence="9">
        <text>tRNA(Ile) + L-isoleucine + ATP = L-isoleucyl-tRNA(Ile) + AMP + diphosphate</text>
        <dbReference type="Rhea" id="RHEA:11060"/>
        <dbReference type="Rhea" id="RHEA-COMP:9666"/>
        <dbReference type="Rhea" id="RHEA-COMP:9695"/>
        <dbReference type="ChEBI" id="CHEBI:30616"/>
        <dbReference type="ChEBI" id="CHEBI:33019"/>
        <dbReference type="ChEBI" id="CHEBI:58045"/>
        <dbReference type="ChEBI" id="CHEBI:78442"/>
        <dbReference type="ChEBI" id="CHEBI:78528"/>
        <dbReference type="ChEBI" id="CHEBI:456215"/>
        <dbReference type="EC" id="6.1.1.5"/>
    </reaction>
</comment>
<dbReference type="GO" id="GO:0000049">
    <property type="term" value="F:tRNA binding"/>
    <property type="evidence" value="ECO:0007669"/>
    <property type="project" value="InterPro"/>
</dbReference>
<dbReference type="SUPFAM" id="SSF47323">
    <property type="entry name" value="Anticodon-binding domain of a subclass of class I aminoacyl-tRNA synthetases"/>
    <property type="match status" value="1"/>
</dbReference>
<dbReference type="CDD" id="cd07961">
    <property type="entry name" value="Anticodon_Ia_Ile_ABEc"/>
    <property type="match status" value="1"/>
</dbReference>
<evidence type="ECO:0000256" key="2">
    <source>
        <dbReference type="ARBA" id="ARBA00013165"/>
    </source>
</evidence>
<evidence type="ECO:0000259" key="12">
    <source>
        <dbReference type="Pfam" id="PF08264"/>
    </source>
</evidence>
<evidence type="ECO:0000313" key="16">
    <source>
        <dbReference type="EMBL" id="KAA0175391.1"/>
    </source>
</evidence>
<dbReference type="InterPro" id="IPR023586">
    <property type="entry name" value="Ile-tRNA-ligase_type2"/>
</dbReference>
<dbReference type="Pfam" id="PF19302">
    <property type="entry name" value="DUF5915"/>
    <property type="match status" value="1"/>
</dbReference>
<dbReference type="GO" id="GO:0005524">
    <property type="term" value="F:ATP binding"/>
    <property type="evidence" value="ECO:0007669"/>
    <property type="project" value="UniProtKB-KW"/>
</dbReference>
<evidence type="ECO:0000256" key="10">
    <source>
        <dbReference type="RuleBase" id="RU363035"/>
    </source>
</evidence>
<organism evidence="16 17">
    <name type="scientific">Cafeteria roenbergensis</name>
    <name type="common">Marine flagellate</name>
    <dbReference type="NCBI Taxonomy" id="33653"/>
    <lineage>
        <taxon>Eukaryota</taxon>
        <taxon>Sar</taxon>
        <taxon>Stramenopiles</taxon>
        <taxon>Bigyra</taxon>
        <taxon>Opalozoa</taxon>
        <taxon>Bicosoecida</taxon>
        <taxon>Cafeteriaceae</taxon>
        <taxon>Cafeteria</taxon>
    </lineage>
</organism>
<dbReference type="Gene3D" id="3.90.740.10">
    <property type="entry name" value="Valyl/Leucyl/Isoleucyl-tRNA synthetase, editing domain"/>
    <property type="match status" value="1"/>
</dbReference>
<dbReference type="GO" id="GO:0006428">
    <property type="term" value="P:isoleucyl-tRNA aminoacylation"/>
    <property type="evidence" value="ECO:0007669"/>
    <property type="project" value="InterPro"/>
</dbReference>
<dbReference type="EC" id="6.1.1.5" evidence="2"/>
<evidence type="ECO:0000313" key="13">
    <source>
        <dbReference type="EMBL" id="KAA0150723.1"/>
    </source>
</evidence>
<evidence type="ECO:0000256" key="1">
    <source>
        <dbReference type="ARBA" id="ARBA00005594"/>
    </source>
</evidence>
<dbReference type="EMBL" id="VLTO01000014">
    <property type="protein sequence ID" value="KAA0175391.1"/>
    <property type="molecule type" value="Genomic_DNA"/>
</dbReference>
<dbReference type="PANTHER" id="PTHR42780:SF1">
    <property type="entry name" value="ISOLEUCINE--TRNA LIGASE, CYTOPLASMIC"/>
    <property type="match status" value="1"/>
</dbReference>
<evidence type="ECO:0000256" key="5">
    <source>
        <dbReference type="ARBA" id="ARBA00022840"/>
    </source>
</evidence>
<dbReference type="InterPro" id="IPR009008">
    <property type="entry name" value="Val/Leu/Ile-tRNA-synth_edit"/>
</dbReference>
<dbReference type="SUPFAM" id="SSF50677">
    <property type="entry name" value="ValRS/IleRS/LeuRS editing domain"/>
    <property type="match status" value="1"/>
</dbReference>
<keyword evidence="7 10" id="KW-0030">Aminoacyl-tRNA synthetase</keyword>
<evidence type="ECO:0000256" key="8">
    <source>
        <dbReference type="ARBA" id="ARBA00032665"/>
    </source>
</evidence>
<dbReference type="InterPro" id="IPR002301">
    <property type="entry name" value="Ile-tRNA-ligase"/>
</dbReference>
<evidence type="ECO:0000256" key="7">
    <source>
        <dbReference type="ARBA" id="ARBA00023146"/>
    </source>
</evidence>
<evidence type="ECO:0000313" key="17">
    <source>
        <dbReference type="Proteomes" id="UP000322899"/>
    </source>
</evidence>
<comment type="caution">
    <text evidence="16">The sequence shown here is derived from an EMBL/GenBank/DDBJ whole genome shotgun (WGS) entry which is preliminary data.</text>
</comment>
<evidence type="ECO:0000313" key="20">
    <source>
        <dbReference type="Proteomes" id="UP000325113"/>
    </source>
</evidence>
<accession>A0A5A8EHY4</accession>
<dbReference type="InterPro" id="IPR013155">
    <property type="entry name" value="M/V/L/I-tRNA-synth_anticd-bd"/>
</dbReference>
<dbReference type="Pfam" id="PF00133">
    <property type="entry name" value="tRNA-synt_1"/>
    <property type="match status" value="1"/>
</dbReference>
<dbReference type="Proteomes" id="UP000323011">
    <property type="component" value="Unassembled WGS sequence"/>
</dbReference>
<evidence type="ECO:0000313" key="15">
    <source>
        <dbReference type="EMBL" id="KAA0168816.1"/>
    </source>
</evidence>
<comment type="similarity">
    <text evidence="1 10">Belongs to the class-I aminoacyl-tRNA synthetase family.</text>
</comment>
<feature type="domain" description="Aminoacyl-tRNA synthetase class Ia" evidence="11">
    <location>
        <begin position="47"/>
        <end position="681"/>
    </location>
</feature>
<keyword evidence="4 10" id="KW-0547">Nucleotide-binding</keyword>
<dbReference type="GO" id="GO:0004822">
    <property type="term" value="F:isoleucine-tRNA ligase activity"/>
    <property type="evidence" value="ECO:0007669"/>
    <property type="project" value="UniProtKB-EC"/>
</dbReference>
<dbReference type="EMBL" id="VLTN01000032">
    <property type="protein sequence ID" value="KAA0150723.1"/>
    <property type="molecule type" value="Genomic_DNA"/>
</dbReference>
<evidence type="ECO:0000259" key="11">
    <source>
        <dbReference type="Pfam" id="PF00133"/>
    </source>
</evidence>
<dbReference type="Proteomes" id="UP000325113">
    <property type="component" value="Unassembled WGS sequence"/>
</dbReference>
<dbReference type="NCBIfam" id="TIGR00392">
    <property type="entry name" value="ileS"/>
    <property type="match status" value="1"/>
</dbReference>
<dbReference type="Gene3D" id="1.10.730.10">
    <property type="entry name" value="Isoleucyl-tRNA Synthetase, Domain 1"/>
    <property type="match status" value="1"/>
</dbReference>
<evidence type="ECO:0000256" key="3">
    <source>
        <dbReference type="ARBA" id="ARBA00022598"/>
    </source>
</evidence>
<dbReference type="OrthoDB" id="1706657at2759"/>
<dbReference type="EMBL" id="VLTL01000026">
    <property type="protein sequence ID" value="KAA0168816.1"/>
    <property type="molecule type" value="Genomic_DNA"/>
</dbReference>
<dbReference type="GO" id="GO:0002161">
    <property type="term" value="F:aminoacyl-tRNA deacylase activity"/>
    <property type="evidence" value="ECO:0007669"/>
    <property type="project" value="InterPro"/>
</dbReference>
<dbReference type="InterPro" id="IPR009080">
    <property type="entry name" value="tRNAsynth_Ia_anticodon-bd"/>
</dbReference>
<dbReference type="PROSITE" id="PS00178">
    <property type="entry name" value="AA_TRNA_LIGASE_I"/>
    <property type="match status" value="1"/>
</dbReference>
<dbReference type="FunFam" id="3.40.50.620:FF:000133">
    <property type="entry name" value="Isoleucyl-tRNA synthetase, cytoplasmic"/>
    <property type="match status" value="1"/>
</dbReference>
<dbReference type="SUPFAM" id="SSF52374">
    <property type="entry name" value="Nucleotidylyl transferase"/>
    <property type="match status" value="1"/>
</dbReference>
<evidence type="ECO:0000313" key="14">
    <source>
        <dbReference type="EMBL" id="KAA0167186.1"/>
    </source>
</evidence>
<proteinExistence type="inferred from homology"/>
<sequence length="1299" mass="142159">MAAAAAASGAAPVAGDLPESIARLDGLASVLAELPDRFDFPASEREVLDLWKAVDAFKKQLEYSKDRPEFTFYDGPPFATGLPHYGHILAGTIKDVVTRYATQTGHYVSRRFGWDCHGLPIEFEIDKQHGISSKQQVLELGIDKYNALCRGIVTRYCTEWENVVTRMGRWIDFRNDYKTMEPWYMESVWWVFSQLWKKDLVYRGFKVMPYSTGCTTPLSNFEVADSYRDGIKDPSVVVSFPIVDDADGAEFVAWTTTPWTLPSNVALCVHPALKYVRVRTSTGKVYVLAEARLSQLFPAMNKKGYKGGEFDVVAEMTGAELEGTRYEPLFPFFKEEYGETGFRVLADEYVGDDAGTGVVHQAPAFGEDDFRVCLAKGVVAKGQALPLPIDESGVFTAKVPDFAGMYFKDADEPIMAALKASGRMIQKSSIVHRYPYCWRSGTPIMYRAVPSWFVAVEGMRDRLTANNAASKWVPEFVSERRFHNWLASARDWCVSRSRYWGTPLPIWASDDGEEMVCIHSRKQLAELAGIDEASLTDLHREHVDRIEIPSKEGRGTLKRVEEVFDCWFESGSMPYAQVHYPFEGEAACKDFEEHRFPADFIAEGLDQTRGWFYTLMVLSTALFDKPAFKNVIVNGLVLAEDGQKMSKSKKNYPDPLKVVESHGADALRLYLINSPVVRAEPLKFSDTGVMQTLRQTMLPWYNTFRFLATAAAHLDESGTPFEPSAAAAAASANLMDRWVMAAAQRLAQYVRGEMEEYRLYTVVPHLVAFIDDLTNWYVRLNRARLTGREGEDEARNSLSCLYEVLGLVTRLMSPFTPFFSEWLYQRMRAFHPARNSEESQDVWGSAKSVHFLSLPEPDASLLDEGIERAVDTMRAAITGGRLVRDARAINMRMPVQSVRLVHRDAAVVDAAKVMEEYIRSELNCEKVEFSTDVAAWCSTSVVADPKVLGKALGKRFKPVAEAAAAMTPEDVEAFMATGKATLAGEVLTEGLNLTRSFTGDAARYGFEFVADPAGDASLLVIVDCEITDEMRRSGLAREITNRVQKLRKTCGLISTDVIHVYLEPRPPTAAEEAVVALHEAATSKAAPAKAAPSKAAAAAAAASSGADGAVSKKAAKKAGKKAGKKAAKKEESAAAAPVVADEWPALDTATAAAWARMALAENAEAVKSTLRVNPMPLAALPKQAGVIVREVAELPMGVRLEIVFTLETPLASSATIAAAAKAAGVEAAESTVFSALLARDAATLPADGATLSLRVDGATLPLVVGEHVFSAPSGLAKAAASDWAAAGFAELAAAYSASA</sequence>
<dbReference type="PRINTS" id="PR00984">
    <property type="entry name" value="TRNASYNTHILE"/>
</dbReference>
<dbReference type="HAMAP" id="MF_02003">
    <property type="entry name" value="Ile_tRNA_synth_type2"/>
    <property type="match status" value="1"/>
</dbReference>
<protein>
    <recommendedName>
        <fullName evidence="2">isoleucine--tRNA ligase</fullName>
        <ecNumber evidence="2">6.1.1.5</ecNumber>
    </recommendedName>
    <alternativeName>
        <fullName evidence="8">Isoleucyl-tRNA synthetase</fullName>
    </alternativeName>
</protein>
<evidence type="ECO:0000313" key="19">
    <source>
        <dbReference type="Proteomes" id="UP000324907"/>
    </source>
</evidence>
<dbReference type="FunFam" id="1.10.730.10:FF:000004">
    <property type="entry name" value="Isoleucyl-tRNA synthetase, cytoplasmic"/>
    <property type="match status" value="1"/>
</dbReference>
<reference evidence="17 18" key="1">
    <citation type="submission" date="2019-07" db="EMBL/GenBank/DDBJ databases">
        <title>Genomes of Cafeteria roenbergensis.</title>
        <authorList>
            <person name="Fischer M.G."/>
            <person name="Hackl T."/>
            <person name="Roman M."/>
        </authorList>
    </citation>
    <scope>NUCLEOTIDE SEQUENCE [LARGE SCALE GENOMIC DNA]</scope>
    <source>
        <strain evidence="13 18">BVI</strain>
        <strain evidence="14 20">Cflag</strain>
        <strain evidence="16 17">E4-10P</strain>
        <strain evidence="15 19">RCC970-E3</strain>
    </source>
</reference>
<dbReference type="OMA" id="EIIVIHK"/>
<evidence type="ECO:0000256" key="4">
    <source>
        <dbReference type="ARBA" id="ARBA00022741"/>
    </source>
</evidence>
<dbReference type="Proteomes" id="UP000322899">
    <property type="component" value="Unassembled WGS sequence"/>
</dbReference>
<dbReference type="Gene3D" id="3.40.50.620">
    <property type="entry name" value="HUPs"/>
    <property type="match status" value="2"/>
</dbReference>